<sequence>MRLKSRAKKNPRNFDLLCFNRLRNSLDRLGFFESMEAKSSIKDFLDVAALRKLSGLPDSAILKSLVPSLYDSFQPFPWTTDAPILEGDPGDRKSDEGLGRPAFSVNDLLTAYTVKPTDYDRYVYEIERREKPPWRFLEQLEGKRTSNSVSKALMPNHGVMLRDRKACLIEYCGAKIDDKDEVSDLGSKSHRKIDFWVLEVFELLRVLILQVCSPRLVIRRGVELPFVGKKNVNKDERLMNDSTLERSIAILERDRKACLIEYFGAKFDDKDEVSDLGSKSRRKIDFWVLKVFELLRVLILQVCSPRLVISWHVIFTIVPMEVFITPREDGFRGLVTEESKASVERFLEYSIGERLYSTQRSREIIVDSDDEVTVKEPEVQEVVDEEMEGSSKKPSKREQQLEAARRAALKNKRIVGDEPRAKRTRSSHDQTDPSHEAKQKADDLVDASPIRCAPPEISAKDVKVARTPAKSSKKIAEKSGSTSLNISLPKGFLEEDVLKKEDILPAIEQFLLPSQKEQFSKQLFEEIDATQVIHTRRSYSRERDVERNYRHHIIPSTAPASSSSAEKDKEQKMETDKELWSRLDATVLQWIYGTISNDLLHTIIESDTTAHQAWENLKQIFQDNKNSRAVLLENQFSNIRLDSFSNVSDYCQELKMIADQLANVGSPVENHRLVLQLVAGLNENYDNVASNIQQMNPLPPFYEARSRLVLEETRKTKQATMAAAAAANAVFLSSPEDAGVTSSNTRPGNSYRPNNRGGGRSDRGRSGRGGVRGGRTSQTRGGGNQYQNRNPGFNQHRAPAPYLGQWSYPPPWFGWNQWSCPPCPYPTAPWPRPSGPQSSNQKPGILGPAPQQAFHAQSIDSECEPTNIEAALHTMTLNQPDENWYMDTGATSHMTPSPGTLTSFFNLRSNRNITVGSGQKIPICGFGQKTLNPPNPPLNLNNILYAPKLIKNLVCVRRFTTDNHVSIEFDPFGFSVKDIRTGKVIMRCNSTGDLYPITTSSAKVKVDPTASSTFAAISSSLWHARLGHPGTSILDSLRSDRFIEFPRPPDTNIIRSMWIFRHKFNSDGSFERHKAPLVGDGRSQQVGIDCTETFSPVVKPATIRSVLSIALSKSWSIHQLDVKNAFLHGTLNETVYMHQPMGFRDPHYPDHVCLLKRSLYGLKQAPRAWYQRFADYVSTLGFSHSRCDHSLFIYRRGLDSAYLLLYVDDIILTTSSDELRSTIMHSLSSEFAMKDLGTLSYFLGIAVTRHKDGIFLSQRKYAEEIIERAGMSACTPCGTPVDTKAKISAKLGEPCDDPTRYRSLAGALQYLTFSRPDISYAVQQVCLHMHDPRDSHMRALKRIIRFIQGTLHLGLHLYKSSLDSLVSYTDADWGGCPDTRRSTSGYCVFLGDNLLSWSSKRQPTLSRSSAEAEYRGVANVVSESCWLCNLLLELNCPIRKATLVYCDNVNAIYLSGNPVQHHRTKHIEMDIHFVREKVSKGEVRVLHVPSRYQLADIFTKGLRASFLMNSETISDVSLVYIGCILHCKHQAKNINLYSYTRPPVLVMGEYQQWKRRMIHFLDLLDENLMKSIREGPFRPTVAVALVPRTNNCPELPAYVVEKPVNMYNPEQRARHLIDKRALTLLIMALPNDMYARVDSLTNARDVWLEIEQQMQGGDTALETQKESVLNAYEGFKARENESLSKSYQRLNSMMVQYEEFITGGRTKKAVDPLALSAVPFGGPNSVPIQPTQYSNVPPQYHQEDFNQEFNPNFGPSIQHPDDHEDQDFQEEAGWGKAGEDIIRWTELSSAIKEEETIIKVTDFSHSIREDSGASKGDTEKTKGGSETSPEETTRIWTFKEVQGIKETGEVRIPSTTTGGTQGNTCQSLGITTVKGMKDGTEVEMMVEGLIKDRDMDLSKIGTTASQMREWIAAKEATTEVINGEVVPDKLREKINKFQLTKEIKGQINPRFPQTKTPLLNKLQVPLPLATTVEESSDEDDHMVKGLCLMADFEGPEAVGPSTYQDIDPSEVSAIPDMTDTVAMLEAKICDLERSLQSERTLVTKFRIDSAIYKGSLEDLTLDYNREILESGIRESNLSNKLVCLQKSHEELNSDHGELTIKFQLLSKERTRLFSKIQELEDNNFKRGQSELTLSVLTQHAKKNLFYKAKPGLGLSENHVLEKAPSHLYNFEDMAASKPKPALVGGYVTEEFVRQTVTYTEVINGETITRTTSPSNSTSSSPPASPAPNRPIFVPASDPTNTEPAWEGIKARTPRVAMPPINYTDLNTSYDTREMDFPEETLVIPPEDVSATKSPDLVKLEKEVFELRLKDMDLDACQHQILNLRVIVSEKDTLVRTLEKDLLEANAERIRLSSECETATSVFTDFKIKVADLQTRYILQDIHFEITKEFYHEERMMYRQSLTNQRVSNSLLRRKVMDFENLYSLDSDDDTTYRVLNHSMANPKPKPDLDPNVTYDVKVFLDEGDDPSGLIPKQNKSVVLKHEKPAEPQASGSEKSNPKGAKRVGTGREKSVNPHTPKGLQNKKSNSNDACASVKPVKGLDFNSSTFDVGETSRVKPNLPFSSTKPNFSKPSSRKGGKSIFVKPSSNSHRALNADARRKDGGENVKPPRKDHQERNNTFTAFPKKRSPGRAGLGYAPHSVGFHSNMSVNRNRNLNDAFDTFRNDMCFMFDNFLRHGVSNSFNAPQSNVKSRKRRGRKRGKAKSSSSVSNPKEPIWQWVPKQA</sequence>
<dbReference type="Proteomes" id="UP001172457">
    <property type="component" value="Chromosome 3"/>
</dbReference>
<evidence type="ECO:0000313" key="5">
    <source>
        <dbReference type="EMBL" id="KAJ9557128.1"/>
    </source>
</evidence>
<reference evidence="5" key="1">
    <citation type="submission" date="2023-03" db="EMBL/GenBank/DDBJ databases">
        <title>Chromosome-scale reference genome and RAD-based genetic map of yellow starthistle (Centaurea solstitialis) reveal putative structural variation and QTLs associated with invader traits.</title>
        <authorList>
            <person name="Reatini B."/>
            <person name="Cang F.A."/>
            <person name="Jiang Q."/>
            <person name="Mckibben M.T.W."/>
            <person name="Barker M.S."/>
            <person name="Rieseberg L.H."/>
            <person name="Dlugosch K.M."/>
        </authorList>
    </citation>
    <scope>NUCLEOTIDE SEQUENCE</scope>
    <source>
        <strain evidence="5">CAN-66</strain>
        <tissue evidence="5">Leaf</tissue>
    </source>
</reference>
<feature type="compositionally biased region" description="Basic and acidic residues" evidence="2">
    <location>
        <begin position="414"/>
        <end position="443"/>
    </location>
</feature>
<feature type="region of interest" description="Disordered" evidence="2">
    <location>
        <begin position="382"/>
        <end position="447"/>
    </location>
</feature>
<dbReference type="Pfam" id="PF14223">
    <property type="entry name" value="Retrotran_gag_2"/>
    <property type="match status" value="2"/>
</dbReference>
<feature type="region of interest" description="Disordered" evidence="2">
    <location>
        <begin position="2677"/>
        <end position="2721"/>
    </location>
</feature>
<dbReference type="EMBL" id="JARYMX010000003">
    <property type="protein sequence ID" value="KAJ9557128.1"/>
    <property type="molecule type" value="Genomic_DNA"/>
</dbReference>
<dbReference type="PANTHER" id="PTHR47481:SF10">
    <property type="entry name" value="COPIA-LIKE POLYPROTEIN_RETROTRANSPOSON"/>
    <property type="match status" value="1"/>
</dbReference>
<evidence type="ECO:0000259" key="4">
    <source>
        <dbReference type="Pfam" id="PF22936"/>
    </source>
</evidence>
<evidence type="ECO:0000313" key="6">
    <source>
        <dbReference type="Proteomes" id="UP001172457"/>
    </source>
</evidence>
<dbReference type="PANTHER" id="PTHR47481">
    <property type="match status" value="1"/>
</dbReference>
<evidence type="ECO:0000256" key="1">
    <source>
        <dbReference type="ARBA" id="ARBA00022750"/>
    </source>
</evidence>
<feature type="region of interest" description="Disordered" evidence="2">
    <location>
        <begin position="2465"/>
        <end position="2634"/>
    </location>
</feature>
<feature type="compositionally biased region" description="Basic and acidic residues" evidence="2">
    <location>
        <begin position="1807"/>
        <end position="1823"/>
    </location>
</feature>
<feature type="domain" description="Retrovirus-related Pol polyprotein from transposon TNT 1-94-like beta-barrel" evidence="4">
    <location>
        <begin position="884"/>
        <end position="961"/>
    </location>
</feature>
<evidence type="ECO:0000256" key="2">
    <source>
        <dbReference type="SAM" id="MobiDB-lite"/>
    </source>
</evidence>
<feature type="compositionally biased region" description="Low complexity" evidence="2">
    <location>
        <begin position="2206"/>
        <end position="2221"/>
    </location>
</feature>
<keyword evidence="1" id="KW-0645">Protease</keyword>
<keyword evidence="1" id="KW-0064">Aspartyl protease</keyword>
<feature type="region of interest" description="Disordered" evidence="2">
    <location>
        <begin position="736"/>
        <end position="798"/>
    </location>
</feature>
<feature type="compositionally biased region" description="Basic and acidic residues" evidence="2">
    <location>
        <begin position="2594"/>
        <end position="2614"/>
    </location>
</feature>
<protein>
    <submittedName>
        <fullName evidence="5">Uncharacterized protein</fullName>
    </submittedName>
</protein>
<feature type="region of interest" description="Disordered" evidence="2">
    <location>
        <begin position="1807"/>
        <end position="1832"/>
    </location>
</feature>
<gene>
    <name evidence="5" type="ORF">OSB04_011742</name>
</gene>
<keyword evidence="6" id="KW-1185">Reference proteome</keyword>
<proteinExistence type="predicted"/>
<organism evidence="5 6">
    <name type="scientific">Centaurea solstitialis</name>
    <name type="common">yellow star-thistle</name>
    <dbReference type="NCBI Taxonomy" id="347529"/>
    <lineage>
        <taxon>Eukaryota</taxon>
        <taxon>Viridiplantae</taxon>
        <taxon>Streptophyta</taxon>
        <taxon>Embryophyta</taxon>
        <taxon>Tracheophyta</taxon>
        <taxon>Spermatophyta</taxon>
        <taxon>Magnoliopsida</taxon>
        <taxon>eudicotyledons</taxon>
        <taxon>Gunneridae</taxon>
        <taxon>Pentapetalae</taxon>
        <taxon>asterids</taxon>
        <taxon>campanulids</taxon>
        <taxon>Asterales</taxon>
        <taxon>Asteraceae</taxon>
        <taxon>Carduoideae</taxon>
        <taxon>Cardueae</taxon>
        <taxon>Centaureinae</taxon>
        <taxon>Centaurea</taxon>
    </lineage>
</organism>
<dbReference type="InterPro" id="IPR013103">
    <property type="entry name" value="RVT_2"/>
</dbReference>
<dbReference type="GO" id="GO:0004190">
    <property type="term" value="F:aspartic-type endopeptidase activity"/>
    <property type="evidence" value="ECO:0007669"/>
    <property type="project" value="UniProtKB-KW"/>
</dbReference>
<comment type="caution">
    <text evidence="5">The sequence shown here is derived from an EMBL/GenBank/DDBJ whole genome shotgun (WGS) entry which is preliminary data.</text>
</comment>
<dbReference type="Pfam" id="PF07727">
    <property type="entry name" value="RVT_2"/>
    <property type="match status" value="1"/>
</dbReference>
<evidence type="ECO:0000259" key="3">
    <source>
        <dbReference type="Pfam" id="PF07727"/>
    </source>
</evidence>
<feature type="compositionally biased region" description="Low complexity" evidence="2">
    <location>
        <begin position="555"/>
        <end position="564"/>
    </location>
</feature>
<feature type="region of interest" description="Disordered" evidence="2">
    <location>
        <begin position="831"/>
        <end position="859"/>
    </location>
</feature>
<feature type="compositionally biased region" description="Polar residues" evidence="2">
    <location>
        <begin position="2559"/>
        <end position="2570"/>
    </location>
</feature>
<feature type="compositionally biased region" description="Basic residues" evidence="2">
    <location>
        <begin position="2688"/>
        <end position="2700"/>
    </location>
</feature>
<accession>A0AA38TA13</accession>
<dbReference type="CDD" id="cd09272">
    <property type="entry name" value="RNase_HI_RT_Ty1"/>
    <property type="match status" value="1"/>
</dbReference>
<feature type="compositionally biased region" description="Polar residues" evidence="2">
    <location>
        <begin position="740"/>
        <end position="753"/>
    </location>
</feature>
<name>A0AA38TA13_9ASTR</name>
<feature type="region of interest" description="Disordered" evidence="2">
    <location>
        <begin position="2203"/>
        <end position="2252"/>
    </location>
</feature>
<keyword evidence="1" id="KW-0378">Hydrolase</keyword>
<dbReference type="InterPro" id="IPR043502">
    <property type="entry name" value="DNA/RNA_pol_sf"/>
</dbReference>
<feature type="compositionally biased region" description="Basic and acidic residues" evidence="2">
    <location>
        <begin position="396"/>
        <end position="405"/>
    </location>
</feature>
<feature type="region of interest" description="Disordered" evidence="2">
    <location>
        <begin position="552"/>
        <end position="573"/>
    </location>
</feature>
<dbReference type="SUPFAM" id="SSF56672">
    <property type="entry name" value="DNA/RNA polymerases"/>
    <property type="match status" value="1"/>
</dbReference>
<dbReference type="Pfam" id="PF22936">
    <property type="entry name" value="Pol_BBD"/>
    <property type="match status" value="1"/>
</dbReference>
<dbReference type="InterPro" id="IPR054722">
    <property type="entry name" value="PolX-like_BBD"/>
</dbReference>
<feature type="domain" description="Reverse transcriptase Ty1/copia-type" evidence="3">
    <location>
        <begin position="1048"/>
        <end position="1281"/>
    </location>
</feature>